<organism evidence="4 5">
    <name type="scientific">Gallaecimonas pentaromativorans</name>
    <dbReference type="NCBI Taxonomy" id="584787"/>
    <lineage>
        <taxon>Bacteria</taxon>
        <taxon>Pseudomonadati</taxon>
        <taxon>Pseudomonadota</taxon>
        <taxon>Gammaproteobacteria</taxon>
        <taxon>Enterobacterales</taxon>
        <taxon>Gallaecimonadaceae</taxon>
        <taxon>Gallaecimonas</taxon>
    </lineage>
</organism>
<dbReference type="RefSeq" id="WP_123422520.1">
    <property type="nucleotide sequence ID" value="NZ_RJUL01000011.1"/>
</dbReference>
<dbReference type="PANTHER" id="PTHR34216">
    <property type="match status" value="1"/>
</dbReference>
<feature type="domain" description="NodB homology" evidence="3">
    <location>
        <begin position="70"/>
        <end position="185"/>
    </location>
</feature>
<evidence type="ECO:0000259" key="3">
    <source>
        <dbReference type="Pfam" id="PF01522"/>
    </source>
</evidence>
<dbReference type="Proteomes" id="UP000268033">
    <property type="component" value="Unassembled WGS sequence"/>
</dbReference>
<dbReference type="Gene3D" id="3.20.20.370">
    <property type="entry name" value="Glycoside hydrolase/deacetylase"/>
    <property type="match status" value="1"/>
</dbReference>
<gene>
    <name evidence="4" type="ORF">EDC28_111143</name>
</gene>
<reference evidence="4 5" key="1">
    <citation type="submission" date="2018-11" db="EMBL/GenBank/DDBJ databases">
        <title>Genomic Encyclopedia of Type Strains, Phase IV (KMG-IV): sequencing the most valuable type-strain genomes for metagenomic binning, comparative biology and taxonomic classification.</title>
        <authorList>
            <person name="Goeker M."/>
        </authorList>
    </citation>
    <scope>NUCLEOTIDE SEQUENCE [LARGE SCALE GENOMIC DNA]</scope>
    <source>
        <strain evidence="4 5">DSM 21945</strain>
    </source>
</reference>
<dbReference type="GO" id="GO:0005975">
    <property type="term" value="P:carbohydrate metabolic process"/>
    <property type="evidence" value="ECO:0007669"/>
    <property type="project" value="InterPro"/>
</dbReference>
<dbReference type="PANTHER" id="PTHR34216:SF3">
    <property type="entry name" value="POLY-BETA-1,6-N-ACETYL-D-GLUCOSAMINE N-DEACETYLASE"/>
    <property type="match status" value="1"/>
</dbReference>
<dbReference type="EMBL" id="RJUL01000011">
    <property type="protein sequence ID" value="ROQ22041.1"/>
    <property type="molecule type" value="Genomic_DNA"/>
</dbReference>
<dbReference type="InterPro" id="IPR002509">
    <property type="entry name" value="NODB_dom"/>
</dbReference>
<keyword evidence="5" id="KW-1185">Reference proteome</keyword>
<dbReference type="GO" id="GO:0005576">
    <property type="term" value="C:extracellular region"/>
    <property type="evidence" value="ECO:0007669"/>
    <property type="project" value="UniProtKB-SubCell"/>
</dbReference>
<evidence type="ECO:0000313" key="5">
    <source>
        <dbReference type="Proteomes" id="UP000268033"/>
    </source>
</evidence>
<dbReference type="STRING" id="584787.GCA_001247655_03370"/>
<dbReference type="InterPro" id="IPR051398">
    <property type="entry name" value="Polysacch_Deacetylase"/>
</dbReference>
<sequence length="319" mass="34437">MRFLLLVAAFVIAPCQGAVILLYHHVATDTPASTTTSPRDFLAHMQYLKDGGFQVVPMSDVVAEAKGEKTLADKSVAITFDDGYQDIADNAAPILAKFGYPYTVFINPDRTAYPDMMSQATLKGLKGATIGNHTAGHAHLTTLPLPLARQAILDGQLPGEPKWLAWPYGEYSPALEKIAADLGYVGFGQQSGPSGPYSSLTALPRFPAAGPYANLDTLKTKLLSLHMPLESSDTSMMVNDDKSPPLTLTLKGSDPMASRFACYFLGQRVKLSILGTTIKVPAIALPPGRSRLNCTAPSKTKEGRYYWWSQAWLSGRGLD</sequence>
<accession>A0A3N1P3G2</accession>
<dbReference type="CDD" id="cd10973">
    <property type="entry name" value="CE4_DAC_u4_5s"/>
    <property type="match status" value="1"/>
</dbReference>
<protein>
    <submittedName>
        <fullName evidence="4">Peptidoglycan/xylan/chitin deacetylase (PgdA/CDA1 family)</fullName>
    </submittedName>
</protein>
<comment type="subcellular location">
    <subcellularLocation>
        <location evidence="1">Secreted</location>
    </subcellularLocation>
</comment>
<keyword evidence="2" id="KW-0732">Signal</keyword>
<dbReference type="GO" id="GO:0016810">
    <property type="term" value="F:hydrolase activity, acting on carbon-nitrogen (but not peptide) bonds"/>
    <property type="evidence" value="ECO:0007669"/>
    <property type="project" value="InterPro"/>
</dbReference>
<dbReference type="AlphaFoldDB" id="A0A3N1P3G2"/>
<comment type="caution">
    <text evidence="4">The sequence shown here is derived from an EMBL/GenBank/DDBJ whole genome shotgun (WGS) entry which is preliminary data.</text>
</comment>
<dbReference type="Pfam" id="PF01522">
    <property type="entry name" value="Polysacc_deac_1"/>
    <property type="match status" value="1"/>
</dbReference>
<dbReference type="InterPro" id="IPR011330">
    <property type="entry name" value="Glyco_hydro/deAcase_b/a-brl"/>
</dbReference>
<evidence type="ECO:0000256" key="1">
    <source>
        <dbReference type="ARBA" id="ARBA00004613"/>
    </source>
</evidence>
<evidence type="ECO:0000256" key="2">
    <source>
        <dbReference type="ARBA" id="ARBA00022729"/>
    </source>
</evidence>
<proteinExistence type="predicted"/>
<name>A0A3N1P3G2_9GAMM</name>
<dbReference type="SUPFAM" id="SSF88713">
    <property type="entry name" value="Glycoside hydrolase/deacetylase"/>
    <property type="match status" value="1"/>
</dbReference>
<evidence type="ECO:0000313" key="4">
    <source>
        <dbReference type="EMBL" id="ROQ22041.1"/>
    </source>
</evidence>